<comment type="caution">
    <text evidence="1">The sequence shown here is derived from an EMBL/GenBank/DDBJ whole genome shotgun (WGS) entry which is preliminary data.</text>
</comment>
<evidence type="ECO:0000313" key="2">
    <source>
        <dbReference type="Proteomes" id="UP001146670"/>
    </source>
</evidence>
<dbReference type="EMBL" id="JAPRFR010000001">
    <property type="protein sequence ID" value="MCZ0725701.1"/>
    <property type="molecule type" value="Genomic_DNA"/>
</dbReference>
<gene>
    <name evidence="1" type="ORF">OW157_03835</name>
</gene>
<keyword evidence="2" id="KW-1185">Reference proteome</keyword>
<dbReference type="SUPFAM" id="SSF109604">
    <property type="entry name" value="HD-domain/PDEase-like"/>
    <property type="match status" value="1"/>
</dbReference>
<evidence type="ECO:0008006" key="3">
    <source>
        <dbReference type="Google" id="ProtNLM"/>
    </source>
</evidence>
<dbReference type="Proteomes" id="UP001146670">
    <property type="component" value="Unassembled WGS sequence"/>
</dbReference>
<dbReference type="RefSeq" id="WP_268752014.1">
    <property type="nucleotide sequence ID" value="NZ_JAPRFQ010000001.1"/>
</dbReference>
<name>A0A9X3FP71_9LACT</name>
<reference evidence="1" key="1">
    <citation type="submission" date="2022-12" db="EMBL/GenBank/DDBJ databases">
        <title>Description and comparative metabolic analysis of Aerococcus sp. nov., isolated from the feces of a pig.</title>
        <authorList>
            <person name="Chang Y.-H."/>
        </authorList>
    </citation>
    <scope>NUCLEOTIDE SEQUENCE</scope>
    <source>
        <strain evidence="1">YH-aer222</strain>
    </source>
</reference>
<protein>
    <recommendedName>
        <fullName evidence="3">Phosphohydrolase</fullName>
    </recommendedName>
</protein>
<dbReference type="Gene3D" id="1.10.3210.10">
    <property type="entry name" value="Hypothetical protein af1432"/>
    <property type="match status" value="1"/>
</dbReference>
<sequence length="177" mass="20312">MTKMTTQSGKHFDLETVNPELIDIEDIAHGLTFLCRANGHTCLFYSVAQHSIACAREAICRDHSQVVVLACLLHDASEAYMADISCPLKQHLPQYLQWEGKLQSTIYQHFLGRLLTNEEYNQVKAIDNQMLSLEFQQLMPEAKDQDYQLLLRDHTCQVEPFNDVKAEFLALFADYCL</sequence>
<evidence type="ECO:0000313" key="1">
    <source>
        <dbReference type="EMBL" id="MCZ0725701.1"/>
    </source>
</evidence>
<accession>A0A9X3FP71</accession>
<proteinExistence type="predicted"/>
<dbReference type="AlphaFoldDB" id="A0A9X3FP71"/>
<organism evidence="1 2">
    <name type="scientific">Aerococcus kribbianus</name>
    <dbReference type="NCBI Taxonomy" id="2999064"/>
    <lineage>
        <taxon>Bacteria</taxon>
        <taxon>Bacillati</taxon>
        <taxon>Bacillota</taxon>
        <taxon>Bacilli</taxon>
        <taxon>Lactobacillales</taxon>
        <taxon>Aerococcaceae</taxon>
        <taxon>Aerococcus</taxon>
    </lineage>
</organism>